<dbReference type="InterPro" id="IPR021509">
    <property type="entry name" value="DUF3169"/>
</dbReference>
<organism evidence="2 3">
    <name type="scientific">Streptococcus mitis</name>
    <dbReference type="NCBI Taxonomy" id="28037"/>
    <lineage>
        <taxon>Bacteria</taxon>
        <taxon>Bacillati</taxon>
        <taxon>Bacillota</taxon>
        <taxon>Bacilli</taxon>
        <taxon>Lactobacillales</taxon>
        <taxon>Streptococcaceae</taxon>
        <taxon>Streptococcus</taxon>
        <taxon>Streptococcus mitis group</taxon>
    </lineage>
</organism>
<keyword evidence="1" id="KW-1133">Transmembrane helix</keyword>
<protein>
    <submittedName>
        <fullName evidence="2">Membrane protein</fullName>
    </submittedName>
</protein>
<dbReference type="AlphaFoldDB" id="A0A7G1IVJ6"/>
<feature type="transmembrane region" description="Helical" evidence="1">
    <location>
        <begin position="105"/>
        <end position="123"/>
    </location>
</feature>
<accession>A0A7G1IVJ6</accession>
<reference evidence="3" key="1">
    <citation type="submission" date="2020-08" db="EMBL/GenBank/DDBJ databases">
        <title>Complete genome sequence of Streptococcus mitis strain Nm-65.</title>
        <authorList>
            <person name="Tabata A."/>
            <person name="Ohkuni H."/>
            <person name="Nagamune H."/>
        </authorList>
    </citation>
    <scope>NUCLEOTIDE SEQUENCE [LARGE SCALE GENOMIC DNA]</scope>
    <source>
        <strain evidence="3">Nm-65</strain>
    </source>
</reference>
<dbReference type="EMBL" id="AP023349">
    <property type="protein sequence ID" value="BCJ11479.1"/>
    <property type="molecule type" value="Genomic_DNA"/>
</dbReference>
<sequence length="252" mass="29132">MKKENEYEKENKRVLLFLIPVVLGAFLYMFVDMLKAGAESHGIMLDVKVLIPWLSAICLLLGFVGIVLTFNFLKKSRKFHSLYQEEMDDDLNETYYVQMYRDLEFGNITSNITSVAILLALVISGSEVIVLDVSRITFSLSFLELVLFLQSQKYLSKTIAIVRQFDLELFATPKDVLDYINSYDEGERQANLEQSFRILFQLNQYVLPGLYIFLFIISVLTGEIQLLAFLLVGAIHIYINVMQIPMVKRYFK</sequence>
<feature type="transmembrane region" description="Helical" evidence="1">
    <location>
        <begin position="51"/>
        <end position="73"/>
    </location>
</feature>
<name>A0A7G1IVJ6_STRMT</name>
<proteinExistence type="predicted"/>
<feature type="transmembrane region" description="Helical" evidence="1">
    <location>
        <begin position="12"/>
        <end position="31"/>
    </location>
</feature>
<evidence type="ECO:0000313" key="3">
    <source>
        <dbReference type="Proteomes" id="UP000516106"/>
    </source>
</evidence>
<evidence type="ECO:0000256" key="1">
    <source>
        <dbReference type="SAM" id="Phobius"/>
    </source>
</evidence>
<gene>
    <name evidence="2" type="ORF">SMNM65_19110</name>
</gene>
<dbReference type="Proteomes" id="UP000516106">
    <property type="component" value="Chromosome"/>
</dbReference>
<keyword evidence="1" id="KW-0812">Transmembrane</keyword>
<evidence type="ECO:0000313" key="2">
    <source>
        <dbReference type="EMBL" id="BCJ11479.1"/>
    </source>
</evidence>
<dbReference type="Pfam" id="PF11368">
    <property type="entry name" value="DUF3169"/>
    <property type="match status" value="1"/>
</dbReference>
<keyword evidence="1" id="KW-0472">Membrane</keyword>